<dbReference type="PANTHER" id="PTHR30433">
    <property type="entry name" value="CHEMOTAXIS PROTEIN MOTA"/>
    <property type="match status" value="1"/>
</dbReference>
<evidence type="ECO:0000256" key="7">
    <source>
        <dbReference type="ARBA" id="ARBA00023136"/>
    </source>
</evidence>
<dbReference type="RefSeq" id="WP_203985497.1">
    <property type="nucleotide sequence ID" value="NZ_BOPG01000001.1"/>
</dbReference>
<keyword evidence="5 8" id="KW-0812">Transmembrane</keyword>
<feature type="transmembrane region" description="Helical" evidence="8">
    <location>
        <begin position="31"/>
        <end position="53"/>
    </location>
</feature>
<dbReference type="GO" id="GO:0006935">
    <property type="term" value="P:chemotaxis"/>
    <property type="evidence" value="ECO:0007669"/>
    <property type="project" value="InterPro"/>
</dbReference>
<dbReference type="InterPro" id="IPR000540">
    <property type="entry name" value="Flag_MotA_CS"/>
</dbReference>
<keyword evidence="7 8" id="KW-0472">Membrane</keyword>
<feature type="domain" description="MotA/TolQ/ExbB proton channel" evidence="9">
    <location>
        <begin position="102"/>
        <end position="219"/>
    </location>
</feature>
<feature type="transmembrane region" description="Helical" evidence="8">
    <location>
        <begin position="178"/>
        <end position="201"/>
    </location>
</feature>
<evidence type="ECO:0000256" key="6">
    <source>
        <dbReference type="ARBA" id="ARBA00022989"/>
    </source>
</evidence>
<organism evidence="10 11">
    <name type="scientific">Virgisporangium aurantiacum</name>
    <dbReference type="NCBI Taxonomy" id="175570"/>
    <lineage>
        <taxon>Bacteria</taxon>
        <taxon>Bacillati</taxon>
        <taxon>Actinomycetota</taxon>
        <taxon>Actinomycetes</taxon>
        <taxon>Micromonosporales</taxon>
        <taxon>Micromonosporaceae</taxon>
        <taxon>Virgisporangium</taxon>
    </lineage>
</organism>
<feature type="transmembrane region" description="Helical" evidence="8">
    <location>
        <begin position="145"/>
        <end position="166"/>
    </location>
</feature>
<evidence type="ECO:0000256" key="1">
    <source>
        <dbReference type="ARBA" id="ARBA00004651"/>
    </source>
</evidence>
<gene>
    <name evidence="10" type="ORF">Vau01_000380</name>
</gene>
<accession>A0A8J3YXT8</accession>
<dbReference type="InterPro" id="IPR002898">
    <property type="entry name" value="MotA_ExbB_proton_chnl"/>
</dbReference>
<dbReference type="GO" id="GO:0005886">
    <property type="term" value="C:plasma membrane"/>
    <property type="evidence" value="ECO:0007669"/>
    <property type="project" value="UniProtKB-SubCell"/>
</dbReference>
<keyword evidence="11" id="KW-1185">Reference proteome</keyword>
<evidence type="ECO:0000256" key="5">
    <source>
        <dbReference type="ARBA" id="ARBA00022692"/>
    </source>
</evidence>
<protein>
    <submittedName>
        <fullName evidence="10">Motility protein A</fullName>
    </submittedName>
</protein>
<feature type="transmembrane region" description="Helical" evidence="8">
    <location>
        <begin position="7"/>
        <end position="25"/>
    </location>
</feature>
<sequence>MDPASIIGIIVAFGAVFTLVILEGGSIGEMFLVAPLLLVFGGTLGVALAGGLLKDMTGMFGSLKDALMTKVQPPDALLADIVKLAEKARREGLLALEDGMRDVENEFLRKGLQLAVDGTDQDELQDILEAEVEAKRKHDKVNAKILADMGAYAPTVGIVGTTLGLINALANLSEPEKLGHLIASAFVATLWGLLSANMMWLPLSAKIKRVSEYEATQMELVIAGIVNIQSGANPRLVGQKLRSMLPPGSAPADDKKAA</sequence>
<evidence type="ECO:0000256" key="8">
    <source>
        <dbReference type="SAM" id="Phobius"/>
    </source>
</evidence>
<dbReference type="AlphaFoldDB" id="A0A8J3YXT8"/>
<keyword evidence="6 8" id="KW-1133">Transmembrane helix</keyword>
<evidence type="ECO:0000313" key="10">
    <source>
        <dbReference type="EMBL" id="GIJ52522.1"/>
    </source>
</evidence>
<comment type="subcellular location">
    <subcellularLocation>
        <location evidence="1">Cell membrane</location>
        <topology evidence="1">Multi-pass membrane protein</topology>
    </subcellularLocation>
</comment>
<comment type="similarity">
    <text evidence="2">Belongs to the MotA family.</text>
</comment>
<evidence type="ECO:0000256" key="2">
    <source>
        <dbReference type="ARBA" id="ARBA00008038"/>
    </source>
</evidence>
<reference evidence="10" key="1">
    <citation type="submission" date="2021-01" db="EMBL/GenBank/DDBJ databases">
        <title>Whole genome shotgun sequence of Virgisporangium aurantiacum NBRC 16421.</title>
        <authorList>
            <person name="Komaki H."/>
            <person name="Tamura T."/>
        </authorList>
    </citation>
    <scope>NUCLEOTIDE SEQUENCE</scope>
    <source>
        <strain evidence="10">NBRC 16421</strain>
    </source>
</reference>
<dbReference type="InterPro" id="IPR047055">
    <property type="entry name" value="MotA-like"/>
</dbReference>
<comment type="caution">
    <text evidence="10">The sequence shown here is derived from an EMBL/GenBank/DDBJ whole genome shotgun (WGS) entry which is preliminary data.</text>
</comment>
<keyword evidence="3" id="KW-0813">Transport</keyword>
<evidence type="ECO:0000256" key="4">
    <source>
        <dbReference type="ARBA" id="ARBA00022475"/>
    </source>
</evidence>
<name>A0A8J3YXT8_9ACTN</name>
<dbReference type="Pfam" id="PF01618">
    <property type="entry name" value="MotA_ExbB"/>
    <property type="match status" value="1"/>
</dbReference>
<dbReference type="GO" id="GO:0071978">
    <property type="term" value="P:bacterial-type flagellum-dependent swarming motility"/>
    <property type="evidence" value="ECO:0007669"/>
    <property type="project" value="InterPro"/>
</dbReference>
<evidence type="ECO:0000256" key="3">
    <source>
        <dbReference type="ARBA" id="ARBA00022448"/>
    </source>
</evidence>
<proteinExistence type="inferred from homology"/>
<dbReference type="Proteomes" id="UP000612585">
    <property type="component" value="Unassembled WGS sequence"/>
</dbReference>
<evidence type="ECO:0000313" key="11">
    <source>
        <dbReference type="Proteomes" id="UP000612585"/>
    </source>
</evidence>
<evidence type="ECO:0000259" key="9">
    <source>
        <dbReference type="Pfam" id="PF01618"/>
    </source>
</evidence>
<dbReference type="PROSITE" id="PS01307">
    <property type="entry name" value="MOTA"/>
    <property type="match status" value="1"/>
</dbReference>
<dbReference type="EMBL" id="BOPG01000001">
    <property type="protein sequence ID" value="GIJ52522.1"/>
    <property type="molecule type" value="Genomic_DNA"/>
</dbReference>
<keyword evidence="4" id="KW-1003">Cell membrane</keyword>